<evidence type="ECO:0000313" key="6">
    <source>
        <dbReference type="Proteomes" id="UP000294854"/>
    </source>
</evidence>
<dbReference type="PROSITE" id="PS00211">
    <property type="entry name" value="ABC_TRANSPORTER_1"/>
    <property type="match status" value="1"/>
</dbReference>
<comment type="caution">
    <text evidence="5">The sequence shown here is derived from an EMBL/GenBank/DDBJ whole genome shotgun (WGS) entry which is preliminary data.</text>
</comment>
<name>A0A4R5NE43_9LACO</name>
<evidence type="ECO:0000259" key="4">
    <source>
        <dbReference type="PROSITE" id="PS50893"/>
    </source>
</evidence>
<accession>A0A4R5NE43</accession>
<proteinExistence type="predicted"/>
<evidence type="ECO:0000256" key="1">
    <source>
        <dbReference type="ARBA" id="ARBA00022448"/>
    </source>
</evidence>
<gene>
    <name evidence="5" type="ORF">C5L31_001952</name>
</gene>
<protein>
    <recommendedName>
        <fullName evidence="4">ABC transporter domain-containing protein</fullName>
    </recommendedName>
</protein>
<dbReference type="CDD" id="cd03293">
    <property type="entry name" value="ABC_NrtD_SsuB_transporters"/>
    <property type="match status" value="1"/>
</dbReference>
<dbReference type="Proteomes" id="UP000294854">
    <property type="component" value="Unassembled WGS sequence"/>
</dbReference>
<dbReference type="InterPro" id="IPR003593">
    <property type="entry name" value="AAA+_ATPase"/>
</dbReference>
<dbReference type="EMBL" id="PUFO01000106">
    <property type="protein sequence ID" value="TDG71328.1"/>
    <property type="molecule type" value="Genomic_DNA"/>
</dbReference>
<dbReference type="SMART" id="SM00382">
    <property type="entry name" value="AAA"/>
    <property type="match status" value="1"/>
</dbReference>
<dbReference type="PROSITE" id="PS50893">
    <property type="entry name" value="ABC_TRANSPORTER_2"/>
    <property type="match status" value="1"/>
</dbReference>
<dbReference type="GO" id="GO:0016887">
    <property type="term" value="F:ATP hydrolysis activity"/>
    <property type="evidence" value="ECO:0007669"/>
    <property type="project" value="InterPro"/>
</dbReference>
<evidence type="ECO:0000256" key="3">
    <source>
        <dbReference type="ARBA" id="ARBA00022840"/>
    </source>
</evidence>
<evidence type="ECO:0000313" key="5">
    <source>
        <dbReference type="EMBL" id="TDG71328.1"/>
    </source>
</evidence>
<reference evidence="5 6" key="1">
    <citation type="journal article" date="2019" name="Appl. Microbiol. Biotechnol.">
        <title>Uncovering carbohydrate metabolism through a genotype-phenotype association study of 56 lactic acid bacteria genomes.</title>
        <authorList>
            <person name="Buron-Moles G."/>
            <person name="Chailyan A."/>
            <person name="Dolejs I."/>
            <person name="Forster J."/>
            <person name="Miks M.H."/>
        </authorList>
    </citation>
    <scope>NUCLEOTIDE SEQUENCE [LARGE SCALE GENOMIC DNA]</scope>
    <source>
        <strain evidence="5 6">ATCC 49373</strain>
    </source>
</reference>
<dbReference type="InterPro" id="IPR017871">
    <property type="entry name" value="ABC_transporter-like_CS"/>
</dbReference>
<keyword evidence="2" id="KW-0547">Nucleotide-binding</keyword>
<sequence length="235" mass="26182">MTDEFVKIRNVAKNYGDKVILHDVNLSIQNHEFIALVGKSGGGKSTLLRLIAGLEKQSNGEINFSQENPIIRVMFQNDRLLPWLTIGENVCFQSKNKETQTEASEMLELVGLSDQKDKYPSQLSGGQKQRVALARALMAHPQLLLLDEPLGALDALTRRQMQDLILKICREQKLTTILVTHDVNEAVRMADRVIVIRDGTSRFEETGVESDDVAKVAIAAETVLHDIMGEEAIYG</sequence>
<dbReference type="Gene3D" id="3.40.50.300">
    <property type="entry name" value="P-loop containing nucleotide triphosphate hydrolases"/>
    <property type="match status" value="1"/>
</dbReference>
<keyword evidence="6" id="KW-1185">Reference proteome</keyword>
<dbReference type="OrthoDB" id="9802264at2"/>
<dbReference type="InterPro" id="IPR027417">
    <property type="entry name" value="P-loop_NTPase"/>
</dbReference>
<dbReference type="InterPro" id="IPR003439">
    <property type="entry name" value="ABC_transporter-like_ATP-bd"/>
</dbReference>
<organism evidence="5 6">
    <name type="scientific">Secundilactobacillus malefermentans</name>
    <dbReference type="NCBI Taxonomy" id="176292"/>
    <lineage>
        <taxon>Bacteria</taxon>
        <taxon>Bacillati</taxon>
        <taxon>Bacillota</taxon>
        <taxon>Bacilli</taxon>
        <taxon>Lactobacillales</taxon>
        <taxon>Lactobacillaceae</taxon>
        <taxon>Secundilactobacillus</taxon>
    </lineage>
</organism>
<keyword evidence="1" id="KW-0813">Transport</keyword>
<feature type="domain" description="ABC transporter" evidence="4">
    <location>
        <begin position="6"/>
        <end position="223"/>
    </location>
</feature>
<keyword evidence="3" id="KW-0067">ATP-binding</keyword>
<dbReference type="Pfam" id="PF00005">
    <property type="entry name" value="ABC_tran"/>
    <property type="match status" value="1"/>
</dbReference>
<dbReference type="STRING" id="1122149.FD44_GL000438"/>
<dbReference type="InterPro" id="IPR050093">
    <property type="entry name" value="ABC_SmlMolc_Importer"/>
</dbReference>
<dbReference type="SUPFAM" id="SSF52540">
    <property type="entry name" value="P-loop containing nucleoside triphosphate hydrolases"/>
    <property type="match status" value="1"/>
</dbReference>
<dbReference type="AlphaFoldDB" id="A0A4R5NE43"/>
<dbReference type="PANTHER" id="PTHR42781:SF4">
    <property type="entry name" value="SPERMIDINE_PUTRESCINE IMPORT ATP-BINDING PROTEIN POTA"/>
    <property type="match status" value="1"/>
</dbReference>
<evidence type="ECO:0000256" key="2">
    <source>
        <dbReference type="ARBA" id="ARBA00022741"/>
    </source>
</evidence>
<dbReference type="RefSeq" id="WP_010619548.1">
    <property type="nucleotide sequence ID" value="NZ_CP042371.1"/>
</dbReference>
<dbReference type="GO" id="GO:0005524">
    <property type="term" value="F:ATP binding"/>
    <property type="evidence" value="ECO:0007669"/>
    <property type="project" value="UniProtKB-KW"/>
</dbReference>
<dbReference type="PANTHER" id="PTHR42781">
    <property type="entry name" value="SPERMIDINE/PUTRESCINE IMPORT ATP-BINDING PROTEIN POTA"/>
    <property type="match status" value="1"/>
</dbReference>